<keyword evidence="2" id="KW-0342">GTP-binding</keyword>
<feature type="domain" description="GED" evidence="4">
    <location>
        <begin position="783"/>
        <end position="879"/>
    </location>
</feature>
<dbReference type="SUPFAM" id="SSF52540">
    <property type="entry name" value="P-loop containing nucleoside triphosphate hydrolases"/>
    <property type="match status" value="1"/>
</dbReference>
<dbReference type="GO" id="GO:0008017">
    <property type="term" value="F:microtubule binding"/>
    <property type="evidence" value="ECO:0007669"/>
    <property type="project" value="TreeGrafter"/>
</dbReference>
<dbReference type="InterPro" id="IPR001401">
    <property type="entry name" value="Dynamin_GTPase"/>
</dbReference>
<evidence type="ECO:0000259" key="4">
    <source>
        <dbReference type="PROSITE" id="PS51388"/>
    </source>
</evidence>
<keyword evidence="1" id="KW-0547">Nucleotide-binding</keyword>
<dbReference type="InterPro" id="IPR020850">
    <property type="entry name" value="GED_dom"/>
</dbReference>
<protein>
    <submittedName>
        <fullName evidence="5">P-loop containing nucleoside triphosphate hydrolase protein</fullName>
    </submittedName>
</protein>
<feature type="region of interest" description="Disordered" evidence="3">
    <location>
        <begin position="1"/>
        <end position="94"/>
    </location>
</feature>
<accession>A0A6G1KLM4</accession>
<evidence type="ECO:0000256" key="2">
    <source>
        <dbReference type="ARBA" id="ARBA00023134"/>
    </source>
</evidence>
<dbReference type="PANTHER" id="PTHR11566">
    <property type="entry name" value="DYNAMIN"/>
    <property type="match status" value="1"/>
</dbReference>
<dbReference type="OrthoDB" id="5061070at2759"/>
<evidence type="ECO:0000313" key="5">
    <source>
        <dbReference type="EMBL" id="KAF2713739.1"/>
    </source>
</evidence>
<dbReference type="InterPro" id="IPR022812">
    <property type="entry name" value="Dynamin"/>
</dbReference>
<dbReference type="Proteomes" id="UP000799428">
    <property type="component" value="Unassembled WGS sequence"/>
</dbReference>
<dbReference type="GO" id="GO:0005525">
    <property type="term" value="F:GTP binding"/>
    <property type="evidence" value="ECO:0007669"/>
    <property type="project" value="InterPro"/>
</dbReference>
<dbReference type="PROSITE" id="PS51388">
    <property type="entry name" value="GED"/>
    <property type="match status" value="1"/>
</dbReference>
<reference evidence="5" key="1">
    <citation type="journal article" date="2020" name="Stud. Mycol.">
        <title>101 Dothideomycetes genomes: a test case for predicting lifestyles and emergence of pathogens.</title>
        <authorList>
            <person name="Haridas S."/>
            <person name="Albert R."/>
            <person name="Binder M."/>
            <person name="Bloem J."/>
            <person name="Labutti K."/>
            <person name="Salamov A."/>
            <person name="Andreopoulos B."/>
            <person name="Baker S."/>
            <person name="Barry K."/>
            <person name="Bills G."/>
            <person name="Bluhm B."/>
            <person name="Cannon C."/>
            <person name="Castanera R."/>
            <person name="Culley D."/>
            <person name="Daum C."/>
            <person name="Ezra D."/>
            <person name="Gonzalez J."/>
            <person name="Henrissat B."/>
            <person name="Kuo A."/>
            <person name="Liang C."/>
            <person name="Lipzen A."/>
            <person name="Lutzoni F."/>
            <person name="Magnuson J."/>
            <person name="Mondo S."/>
            <person name="Nolan M."/>
            <person name="Ohm R."/>
            <person name="Pangilinan J."/>
            <person name="Park H.-J."/>
            <person name="Ramirez L."/>
            <person name="Alfaro M."/>
            <person name="Sun H."/>
            <person name="Tritt A."/>
            <person name="Yoshinaga Y."/>
            <person name="Zwiers L.-H."/>
            <person name="Turgeon B."/>
            <person name="Goodwin S."/>
            <person name="Spatafora J."/>
            <person name="Crous P."/>
            <person name="Grigoriev I."/>
        </authorList>
    </citation>
    <scope>NUCLEOTIDE SEQUENCE</scope>
    <source>
        <strain evidence="5">CBS 279.74</strain>
    </source>
</reference>
<dbReference type="GO" id="GO:0003924">
    <property type="term" value="F:GTPase activity"/>
    <property type="evidence" value="ECO:0007669"/>
    <property type="project" value="InterPro"/>
</dbReference>
<dbReference type="GO" id="GO:0005874">
    <property type="term" value="C:microtubule"/>
    <property type="evidence" value="ECO:0007669"/>
    <property type="project" value="TreeGrafter"/>
</dbReference>
<dbReference type="SMART" id="SM00053">
    <property type="entry name" value="DYNc"/>
    <property type="match status" value="1"/>
</dbReference>
<dbReference type="PANTHER" id="PTHR11566:SF131">
    <property type="entry name" value="GTPASE, PUTATIVE (AFU_ORTHOLOGUE AFUA_6G07630)-RELATED"/>
    <property type="match status" value="1"/>
</dbReference>
<evidence type="ECO:0000313" key="6">
    <source>
        <dbReference type="Proteomes" id="UP000799428"/>
    </source>
</evidence>
<sequence>MAGTPRGSTRKSGLRSSIVASKADAGPSSGTTVQDESLYGQHLKASTSLGTQNSSALTDSSRFSTEPLSLRSASTVHRTPSTASDSVAENEEVDPLGECSRDLVSLMHELTLHGCSSPEIPLPKCVVIGDQSAGKSSVIEAISGVKVPRSGGTCTRCPMFIKMECSTDTDPVASWEATVTLRKMYNYIPNAKDRHAWDENFPEWQRREAFDEIDIPFRQTQDKEELGNIIQCAQLAILHPDSEPTSWYTKNGEKTTGLRLQTEFSPNLVCISITAPKLPNLSFYDLPGVIIPRPGSKDNLKKVIDSLVVEYIRDPYTLVLLAMSLETDWDTNSNAAAHLDTTQAGGRCIGVLTKPDRADTTSRFVDIKKALDGRADRLGYGYFVVKQPSETDLNTGMTHSQAREAEERFFNDESLPWASQLAMYRNRFGTRNLQAELSKLLAGLSTQAIPKIWDEINKKLTQVDAQLADIPQTPIHNVVGIVHNVLREFTDVLEKELRREEGCQRWRPTWDTLRKGFEKKLHGLRPTLNPEGLLDKSLFEDRVVDLCSDDEESQSHLNALPVTPLKRKLEASSFTTPTRNSSVAPTPGSHRRQKKTKLRADHRALSFGLDDTRERLLEGSYAKLAQHVNPKILEKLMLQSLQHWNEELNLFFDNLERNMLAQTQRTLHESFSKYITTQLFEESSKIVNKYLALHFGLQRTTMGPEILNSELGGVYLWNSRIFENHKVRFLQAYKLVRCRQRTNAYWSSVDPTLDAEQQEVSAKKEPHKTMLANNKDKELYETEIDVIAEVRAYYELARVRFHEAICMRVESNLFNEFSSNLMEHLSDDLGLNDENVHKRCVTLLAADPELEVRRQSLERERASLLVGRQCVLTYMEKYRDCAPVTTMTNGDDAE</sequence>
<feature type="compositionally biased region" description="Polar residues" evidence="3">
    <location>
        <begin position="44"/>
        <end position="87"/>
    </location>
</feature>
<name>A0A6G1KLM4_9PLEO</name>
<proteinExistence type="predicted"/>
<feature type="region of interest" description="Disordered" evidence="3">
    <location>
        <begin position="570"/>
        <end position="597"/>
    </location>
</feature>
<evidence type="ECO:0000256" key="3">
    <source>
        <dbReference type="SAM" id="MobiDB-lite"/>
    </source>
</evidence>
<dbReference type="GO" id="GO:0005737">
    <property type="term" value="C:cytoplasm"/>
    <property type="evidence" value="ECO:0007669"/>
    <property type="project" value="TreeGrafter"/>
</dbReference>
<dbReference type="Pfam" id="PF01031">
    <property type="entry name" value="Dynamin_M"/>
    <property type="match status" value="1"/>
</dbReference>
<dbReference type="PRINTS" id="PR00195">
    <property type="entry name" value="DYNAMIN"/>
</dbReference>
<keyword evidence="6" id="KW-1185">Reference proteome</keyword>
<feature type="compositionally biased region" description="Polar residues" evidence="3">
    <location>
        <begin position="572"/>
        <end position="584"/>
    </location>
</feature>
<organism evidence="5 6">
    <name type="scientific">Pleomassaria siparia CBS 279.74</name>
    <dbReference type="NCBI Taxonomy" id="1314801"/>
    <lineage>
        <taxon>Eukaryota</taxon>
        <taxon>Fungi</taxon>
        <taxon>Dikarya</taxon>
        <taxon>Ascomycota</taxon>
        <taxon>Pezizomycotina</taxon>
        <taxon>Dothideomycetes</taxon>
        <taxon>Pleosporomycetidae</taxon>
        <taxon>Pleosporales</taxon>
        <taxon>Pleomassariaceae</taxon>
        <taxon>Pleomassaria</taxon>
    </lineage>
</organism>
<keyword evidence="5" id="KW-0378">Hydrolase</keyword>
<dbReference type="EMBL" id="MU005765">
    <property type="protein sequence ID" value="KAF2713739.1"/>
    <property type="molecule type" value="Genomic_DNA"/>
</dbReference>
<evidence type="ECO:0000256" key="1">
    <source>
        <dbReference type="ARBA" id="ARBA00022741"/>
    </source>
</evidence>
<dbReference type="Gene3D" id="1.20.120.1240">
    <property type="entry name" value="Dynamin, middle domain"/>
    <property type="match status" value="1"/>
</dbReference>
<dbReference type="Gene3D" id="3.40.50.300">
    <property type="entry name" value="P-loop containing nucleotide triphosphate hydrolases"/>
    <property type="match status" value="1"/>
</dbReference>
<dbReference type="InterPro" id="IPR000375">
    <property type="entry name" value="Dynamin_stalk"/>
</dbReference>
<gene>
    <name evidence="5" type="ORF">K504DRAFT_399201</name>
</gene>
<dbReference type="AlphaFoldDB" id="A0A6G1KLM4"/>
<dbReference type="Pfam" id="PF00350">
    <property type="entry name" value="Dynamin_N"/>
    <property type="match status" value="1"/>
</dbReference>
<dbReference type="InterPro" id="IPR045063">
    <property type="entry name" value="Dynamin_N"/>
</dbReference>
<dbReference type="CDD" id="cd08771">
    <property type="entry name" value="DLP_1"/>
    <property type="match status" value="1"/>
</dbReference>
<dbReference type="InterPro" id="IPR027417">
    <property type="entry name" value="P-loop_NTPase"/>
</dbReference>
<dbReference type="GO" id="GO:0031623">
    <property type="term" value="P:receptor internalization"/>
    <property type="evidence" value="ECO:0007669"/>
    <property type="project" value="TreeGrafter"/>
</dbReference>
<dbReference type="GO" id="GO:0005886">
    <property type="term" value="C:plasma membrane"/>
    <property type="evidence" value="ECO:0007669"/>
    <property type="project" value="TreeGrafter"/>
</dbReference>